<accession>A0A7J0CMT9</accession>
<sequence length="124" mass="12957">MAALEPWLAGATGSGSVRTARACSPIRSWAENSCMRALRMNDSSKTSERYSSSPPSGFSGGPFGGSERPVMTSLPISTPPVCSVRNGLLRPSGIQQREAPGSEGSHLQSRSIGAYVNAESGGKW</sequence>
<proteinExistence type="predicted"/>
<reference evidence="2 3" key="1">
    <citation type="submission" date="2020-05" db="EMBL/GenBank/DDBJ databases">
        <title>Whole genome shotgun sequence of Streptomyces microflavus NBRC 13062.</title>
        <authorList>
            <person name="Komaki H."/>
            <person name="Tamura T."/>
        </authorList>
    </citation>
    <scope>NUCLEOTIDE SEQUENCE [LARGE SCALE GENOMIC DNA]</scope>
    <source>
        <strain evidence="2 3">NBRC 13062</strain>
    </source>
</reference>
<organism evidence="2 3">
    <name type="scientific">Streptomyces microflavus</name>
    <name type="common">Streptomyces lipmanii</name>
    <dbReference type="NCBI Taxonomy" id="1919"/>
    <lineage>
        <taxon>Bacteria</taxon>
        <taxon>Bacillati</taxon>
        <taxon>Actinomycetota</taxon>
        <taxon>Actinomycetes</taxon>
        <taxon>Kitasatosporales</taxon>
        <taxon>Streptomycetaceae</taxon>
        <taxon>Streptomyces</taxon>
    </lineage>
</organism>
<protein>
    <submittedName>
        <fullName evidence="2">Uncharacterized protein</fullName>
    </submittedName>
</protein>
<evidence type="ECO:0000313" key="3">
    <source>
        <dbReference type="Proteomes" id="UP000498740"/>
    </source>
</evidence>
<evidence type="ECO:0000313" key="2">
    <source>
        <dbReference type="EMBL" id="GFN03813.1"/>
    </source>
</evidence>
<evidence type="ECO:0000256" key="1">
    <source>
        <dbReference type="SAM" id="MobiDB-lite"/>
    </source>
</evidence>
<dbReference type="EMBL" id="BLWD01000001">
    <property type="protein sequence ID" value="GFN03813.1"/>
    <property type="molecule type" value="Genomic_DNA"/>
</dbReference>
<name>A0A7J0CMT9_STRMI</name>
<feature type="region of interest" description="Disordered" evidence="1">
    <location>
        <begin position="40"/>
        <end position="124"/>
    </location>
</feature>
<gene>
    <name evidence="2" type="ORF">Smic_23690</name>
</gene>
<dbReference type="Proteomes" id="UP000498740">
    <property type="component" value="Unassembled WGS sequence"/>
</dbReference>
<comment type="caution">
    <text evidence="2">The sequence shown here is derived from an EMBL/GenBank/DDBJ whole genome shotgun (WGS) entry which is preliminary data.</text>
</comment>
<dbReference type="AlphaFoldDB" id="A0A7J0CMT9"/>